<dbReference type="PANTHER" id="PTHR11772">
    <property type="entry name" value="ASPARAGINE SYNTHETASE"/>
    <property type="match status" value="1"/>
</dbReference>
<evidence type="ECO:0000256" key="6">
    <source>
        <dbReference type="ARBA" id="ARBA00022840"/>
    </source>
</evidence>
<keyword evidence="5" id="KW-0547">Nucleotide-binding</keyword>
<evidence type="ECO:0000313" key="13">
    <source>
        <dbReference type="Proteomes" id="UP000186817"/>
    </source>
</evidence>
<feature type="compositionally biased region" description="Acidic residues" evidence="9">
    <location>
        <begin position="1975"/>
        <end position="1985"/>
    </location>
</feature>
<comment type="subcellular location">
    <subcellularLocation>
        <location evidence="2">Cytoplasm</location>
        <location evidence="2">Cytoskeleton</location>
        <location evidence="2">Spindle</location>
    </subcellularLocation>
    <subcellularLocation>
        <location evidence="1">Nucleus</location>
    </subcellularLocation>
</comment>
<keyword evidence="13" id="KW-1185">Reference proteome</keyword>
<dbReference type="InterPro" id="IPR050795">
    <property type="entry name" value="Asn_Synthetase"/>
</dbReference>
<dbReference type="InterPro" id="IPR017932">
    <property type="entry name" value="GATase_2_dom"/>
</dbReference>
<feature type="transmembrane region" description="Helical" evidence="10">
    <location>
        <begin position="1254"/>
        <end position="1276"/>
    </location>
</feature>
<feature type="transmembrane region" description="Helical" evidence="10">
    <location>
        <begin position="1660"/>
        <end position="1679"/>
    </location>
</feature>
<dbReference type="Gene3D" id="3.60.20.10">
    <property type="entry name" value="Glutamine Phosphoribosylpyrophosphate, subunit 1, domain 1"/>
    <property type="match status" value="1"/>
</dbReference>
<dbReference type="OrthoDB" id="430702at2759"/>
<feature type="transmembrane region" description="Helical" evidence="10">
    <location>
        <begin position="1819"/>
        <end position="1837"/>
    </location>
</feature>
<dbReference type="SUPFAM" id="SSF56235">
    <property type="entry name" value="N-terminal nucleophile aminohydrolases (Ntn hydrolases)"/>
    <property type="match status" value="1"/>
</dbReference>
<keyword evidence="10" id="KW-1133">Transmembrane helix</keyword>
<evidence type="ECO:0000256" key="9">
    <source>
        <dbReference type="SAM" id="MobiDB-lite"/>
    </source>
</evidence>
<feature type="region of interest" description="Disordered" evidence="9">
    <location>
        <begin position="1961"/>
        <end position="1985"/>
    </location>
</feature>
<evidence type="ECO:0000256" key="3">
    <source>
        <dbReference type="ARBA" id="ARBA00010042"/>
    </source>
</evidence>
<keyword evidence="6" id="KW-0067">ATP-binding</keyword>
<dbReference type="Gene3D" id="3.50.4.10">
    <property type="entry name" value="Hepatocyte Growth Factor"/>
    <property type="match status" value="1"/>
</dbReference>
<evidence type="ECO:0000313" key="12">
    <source>
        <dbReference type="EMBL" id="OLQ02344.1"/>
    </source>
</evidence>
<reference evidence="12 13" key="1">
    <citation type="submission" date="2016-02" db="EMBL/GenBank/DDBJ databases">
        <title>Genome analysis of coral dinoflagellate symbionts highlights evolutionary adaptations to a symbiotic lifestyle.</title>
        <authorList>
            <person name="Aranda M."/>
            <person name="Li Y."/>
            <person name="Liew Y.J."/>
            <person name="Baumgarten S."/>
            <person name="Simakov O."/>
            <person name="Wilson M."/>
            <person name="Piel J."/>
            <person name="Ashoor H."/>
            <person name="Bougouffa S."/>
            <person name="Bajic V.B."/>
            <person name="Ryu T."/>
            <person name="Ravasi T."/>
            <person name="Bayer T."/>
            <person name="Micklem G."/>
            <person name="Kim H."/>
            <person name="Bhak J."/>
            <person name="Lajeunesse T.C."/>
            <person name="Voolstra C.R."/>
        </authorList>
    </citation>
    <scope>NUCLEOTIDE SEQUENCE [LARGE SCALE GENOMIC DNA]</scope>
    <source>
        <strain evidence="12 13">CCMP2467</strain>
    </source>
</reference>
<evidence type="ECO:0000256" key="2">
    <source>
        <dbReference type="ARBA" id="ARBA00004186"/>
    </source>
</evidence>
<feature type="domain" description="Glutamine amidotransferase type-2" evidence="11">
    <location>
        <begin position="2"/>
        <end position="182"/>
    </location>
</feature>
<dbReference type="Gene3D" id="3.40.50.10140">
    <property type="entry name" value="Toll/interleukin-1 receptor homology (TIR) domain"/>
    <property type="match status" value="1"/>
</dbReference>
<dbReference type="GO" id="GO:0005524">
    <property type="term" value="F:ATP binding"/>
    <property type="evidence" value="ECO:0007669"/>
    <property type="project" value="UniProtKB-KW"/>
</dbReference>
<dbReference type="PANTHER" id="PTHR11772:SF2">
    <property type="entry name" value="ASPARAGINE SYNTHETASE [GLUTAMINE-HYDROLYZING]"/>
    <property type="match status" value="1"/>
</dbReference>
<dbReference type="InterPro" id="IPR035897">
    <property type="entry name" value="Toll_tir_struct_dom_sf"/>
</dbReference>
<comment type="caution">
    <text evidence="12">The sequence shown here is derived from an EMBL/GenBank/DDBJ whole genome shotgun (WGS) entry which is preliminary data.</text>
</comment>
<sequence length="1985" mass="221649">MCSFLLANWVLAVNISIWNRYMQLRGPDSTTELRFGRWYLVHNLLSISGFPGSSMLQPFSSNSVAAVYNGEIYNHLELRPFRGSEGLPLGAGDGEVLIPAFEDFGATFPRHLDGEFALALVDRELEIVVLALDAFGTKPLWYGLSSDGLRFAAASYRSALARLDLAQIRPVPPNSILVFTAKEAEPVELIQQFAQFEFDLRQWKSDTRGWEKAFMRAVAQRAGQNRHQFWLGLSSGHDSGAVHCAVELLASAASREGKDKGELQNSTLPPFESFGRKGYSAWMVRAGEWMDYLRDRVEYHGDAHSSGLAFLIQLGQQDYEEHQLIIHNRAEPSSYPLVMDSAAVAMSFIGQRARQLGQLVYISGQGADEVLSDYGFLGVHVNIDKDRIILKRRRHQFFPEDLAQVFPWNNFFRGTMRNFIFKEEVILGVHGIETRYPFLSTRVVQEYLWLTSEAKNRLYKTPVSEFLSRHGYSYKDASKLGFVASQNVDPEASSISLLPMGRPIAKKFWEDLLLKTSGHCLGGNSVPGIREMLLELASKLRRPCALFGDASEWIVAKRIVTWANLLTDFTPHSTECDVNAVAVHFAGLALWSLEGARTVGERGRITSSVSVHFGRNTGRGDPGPLFSTRQLDWVLSMDWSQAGGKLLALVLSLVARAAARAAALVPEVHGDTSLCDQRLEAPEALQRLRDLWQRWPSETSPGTGLPRVLHFLAITEPLWTALDPEGPEEGPPSCPSKAQELCATPEELEPRWEYADLARLGTTHNFSDLEYARGEYSTDGFVSDDTISLVTLFAKGSRPFGVWLTPKDDAPMLQHFEKDEEGWYAAYQLLQTTDSFQINWNESLTDLTIMYQALPCFGLRNTRYVEAIPLRKSYITQTDSPEACCTLCYQETKCETWMWLMDGTGNTGCWLARDVSGIQSDNGIILGRIRAKQAEERRQKERQEREQERDRARIAAAQAAAAQAAQEARGKPALAAPGSAALRPSNEPLLSPGFLARHASAPVLPLQERPVQVETVEDHQLKRMPSVPLFKEPYLDLRNIDLSPKKPEDNYAISDYGGDSEGEDTAAREKLRQKKAVPRWCDRYLLQVQKQVDIDPDTIFGKVPRCVLDDMFPDFLYLQARQKRPARRRGSSGDWRRDRLTRCEIRSYKQRVKKFLKERNGADLYPMVEVIWQRGHDPEMEIHSCDGQPPSARVEAGLSPSARIALSPFSTQDLHFLLQCQGIQPAPASQAPKATSKADACERLPVVSAWDWQFLGPGILISVVFVVPIWILCRLAQNSGPLLRHRLGPKTKVDDEEAAISGEQQQGAQLVMCTMSFSKRLSFVELRCFPGSANNQHAGLQYRPPKAKVLPEEALRSSSRPDSALKKVGTTDTWWMGATEGVMASSTLSLVAPNSRAHAQARPEASELDVRALNPCIMHRVCTLKVSLQTHLRTCAKAPLQNPYTVQVLLGRHVMGESLVPSEMSGNAADLDPDLLRGFTFRSCLGGTGGHWCHPDSPWRPSTSTQRVKQYDVFFSHEWKSGRWSKHLSLLVTFNGLPAAIAGFVSSLAMGVLSLLGVLPESYRPWLPLWGYTASLAVLFFWQHLRQLFLGPKIAFIDSVCIPQDDEVLKARCIQGLGTFLERSEQLVVLWSPDYFRRVWCSYEIGFFLLEKGQADMIQLVPVQIGHICACLFLGLSLFQVTVHVVPLVGLLGSGPQDLLVVISVVAAVLLLLAILVLPVLWYTLTDMLRDLSQLPRQVCEFRVQDAECTCCTQQHCHPVTHAPIACDRELIYKSLRSMFVPCGGEQMEEEAALDAFNGYVRETLARSIDRNFRHHNMILRHALVTCAISCGPWASIRLAAATALSSGEEMVAWFGGFLYGDLILFCLMRIPLLIGYFAVSRMERYPRPVVVLCESAMFSASSALMLWPWPVAYGFSRWGGYPWLWPSVLAALACISGCFLRPAFMAQSGAPVLQRDVPSTTYGSETGPGHSGTCDEDEEPTFEI</sequence>
<dbReference type="SUPFAM" id="SSF52200">
    <property type="entry name" value="Toll/Interleukin receptor TIR domain"/>
    <property type="match status" value="1"/>
</dbReference>
<evidence type="ECO:0000256" key="4">
    <source>
        <dbReference type="ARBA" id="ARBA00022490"/>
    </source>
</evidence>
<evidence type="ECO:0000256" key="7">
    <source>
        <dbReference type="ARBA" id="ARBA00023212"/>
    </source>
</evidence>
<dbReference type="InterPro" id="IPR029055">
    <property type="entry name" value="Ntn_hydrolases_N"/>
</dbReference>
<feature type="transmembrane region" description="Helical" evidence="10">
    <location>
        <begin position="1890"/>
        <end position="1910"/>
    </location>
</feature>
<evidence type="ECO:0000256" key="5">
    <source>
        <dbReference type="ARBA" id="ARBA00022741"/>
    </source>
</evidence>
<keyword evidence="10" id="KW-0812">Transmembrane</keyword>
<protein>
    <submittedName>
        <fullName evidence="12">Asparagine synthetase [glutamine-hydrolyzing]</fullName>
    </submittedName>
</protein>
<dbReference type="GO" id="GO:0004066">
    <property type="term" value="F:asparagine synthase (glutamine-hydrolyzing) activity"/>
    <property type="evidence" value="ECO:0007669"/>
    <property type="project" value="TreeGrafter"/>
</dbReference>
<dbReference type="GO" id="GO:0005819">
    <property type="term" value="C:spindle"/>
    <property type="evidence" value="ECO:0007669"/>
    <property type="project" value="UniProtKB-SubCell"/>
</dbReference>
<name>A0A1Q9E4I3_SYMMI</name>
<keyword evidence="4" id="KW-0963">Cytoplasm</keyword>
<dbReference type="Gene3D" id="3.40.50.620">
    <property type="entry name" value="HUPs"/>
    <property type="match status" value="1"/>
</dbReference>
<evidence type="ECO:0000256" key="10">
    <source>
        <dbReference type="SAM" id="Phobius"/>
    </source>
</evidence>
<comment type="similarity">
    <text evidence="3">Belongs to the INCENP family.</text>
</comment>
<dbReference type="GO" id="GO:0005829">
    <property type="term" value="C:cytosol"/>
    <property type="evidence" value="ECO:0007669"/>
    <property type="project" value="TreeGrafter"/>
</dbReference>
<dbReference type="GO" id="GO:0005634">
    <property type="term" value="C:nucleus"/>
    <property type="evidence" value="ECO:0007669"/>
    <property type="project" value="UniProtKB-SubCell"/>
</dbReference>
<evidence type="ECO:0000256" key="8">
    <source>
        <dbReference type="ARBA" id="ARBA00023242"/>
    </source>
</evidence>
<feature type="region of interest" description="Disordered" evidence="9">
    <location>
        <begin position="932"/>
        <end position="951"/>
    </location>
</feature>
<feature type="transmembrane region" description="Helical" evidence="10">
    <location>
        <begin position="1922"/>
        <end position="1941"/>
    </location>
</feature>
<dbReference type="Pfam" id="PF03941">
    <property type="entry name" value="INCENP_ARK-bind"/>
    <property type="match status" value="1"/>
</dbReference>
<dbReference type="Proteomes" id="UP000186817">
    <property type="component" value="Unassembled WGS sequence"/>
</dbReference>
<dbReference type="SUPFAM" id="SSF52402">
    <property type="entry name" value="Adenine nucleotide alpha hydrolases-like"/>
    <property type="match status" value="1"/>
</dbReference>
<keyword evidence="8" id="KW-0539">Nucleus</keyword>
<dbReference type="Pfam" id="PF13537">
    <property type="entry name" value="GATase_7"/>
    <property type="match status" value="1"/>
</dbReference>
<dbReference type="InterPro" id="IPR038219">
    <property type="entry name" value="Sep15/SelM_sf"/>
</dbReference>
<keyword evidence="10" id="KW-0472">Membrane</keyword>
<feature type="transmembrane region" description="Helical" evidence="10">
    <location>
        <begin position="1699"/>
        <end position="1725"/>
    </location>
</feature>
<dbReference type="EMBL" id="LSRX01000266">
    <property type="protein sequence ID" value="OLQ02344.1"/>
    <property type="molecule type" value="Genomic_DNA"/>
</dbReference>
<feature type="transmembrane region" description="Helical" evidence="10">
    <location>
        <begin position="1857"/>
        <end position="1878"/>
    </location>
</feature>
<keyword evidence="7" id="KW-0206">Cytoskeleton</keyword>
<accession>A0A1Q9E4I3</accession>
<feature type="transmembrane region" description="Helical" evidence="10">
    <location>
        <begin position="1565"/>
        <end position="1582"/>
    </location>
</feature>
<proteinExistence type="inferred from homology"/>
<dbReference type="InterPro" id="IPR005635">
    <property type="entry name" value="Inner_centromere_prot_ARK-bd"/>
</dbReference>
<gene>
    <name evidence="12" type="primary">AND1</name>
    <name evidence="12" type="ORF">AK812_SmicGene14833</name>
</gene>
<dbReference type="GO" id="GO:0006529">
    <property type="term" value="P:asparagine biosynthetic process"/>
    <property type="evidence" value="ECO:0007669"/>
    <property type="project" value="TreeGrafter"/>
</dbReference>
<dbReference type="InterPro" id="IPR014729">
    <property type="entry name" value="Rossmann-like_a/b/a_fold"/>
</dbReference>
<organism evidence="12 13">
    <name type="scientific">Symbiodinium microadriaticum</name>
    <name type="common">Dinoflagellate</name>
    <name type="synonym">Zooxanthella microadriatica</name>
    <dbReference type="NCBI Taxonomy" id="2951"/>
    <lineage>
        <taxon>Eukaryota</taxon>
        <taxon>Sar</taxon>
        <taxon>Alveolata</taxon>
        <taxon>Dinophyceae</taxon>
        <taxon>Suessiales</taxon>
        <taxon>Symbiodiniaceae</taxon>
        <taxon>Symbiodinium</taxon>
    </lineage>
</organism>
<dbReference type="Gene3D" id="3.40.30.50">
    <property type="entry name" value="Sep15/SelM thioredoxin-like domain, active-site redox motif"/>
    <property type="match status" value="1"/>
</dbReference>
<evidence type="ECO:0000259" key="11">
    <source>
        <dbReference type="PROSITE" id="PS51278"/>
    </source>
</evidence>
<feature type="transmembrane region" description="Helical" evidence="10">
    <location>
        <begin position="1530"/>
        <end position="1559"/>
    </location>
</feature>
<evidence type="ECO:0000256" key="1">
    <source>
        <dbReference type="ARBA" id="ARBA00004123"/>
    </source>
</evidence>
<dbReference type="PROSITE" id="PS51278">
    <property type="entry name" value="GATASE_TYPE_2"/>
    <property type="match status" value="1"/>
</dbReference>